<evidence type="ECO:0000313" key="6">
    <source>
        <dbReference type="Proteomes" id="UP000447833"/>
    </source>
</evidence>
<comment type="similarity">
    <text evidence="3">Belongs to the acetyltransferase family. RimJ subfamily.</text>
</comment>
<reference evidence="5 6" key="1">
    <citation type="submission" date="2019-11" db="EMBL/GenBank/DDBJ databases">
        <title>Genome sequences of 17 halophilic strains isolated from different environments.</title>
        <authorList>
            <person name="Furrow R.E."/>
        </authorList>
    </citation>
    <scope>NUCLEOTIDE SEQUENCE [LARGE SCALE GENOMIC DNA]</scope>
    <source>
        <strain evidence="5 6">22506_14_FS</strain>
    </source>
</reference>
<feature type="domain" description="N-acetyltransferase" evidence="4">
    <location>
        <begin position="3"/>
        <end position="170"/>
    </location>
</feature>
<evidence type="ECO:0000313" key="5">
    <source>
        <dbReference type="EMBL" id="MYL63865.1"/>
    </source>
</evidence>
<keyword evidence="1 5" id="KW-0808">Transferase</keyword>
<dbReference type="InterPro" id="IPR000182">
    <property type="entry name" value="GNAT_dom"/>
</dbReference>
<evidence type="ECO:0000256" key="3">
    <source>
        <dbReference type="ARBA" id="ARBA00038502"/>
    </source>
</evidence>
<dbReference type="InterPro" id="IPR016181">
    <property type="entry name" value="Acyl_CoA_acyltransferase"/>
</dbReference>
<dbReference type="Pfam" id="PF13302">
    <property type="entry name" value="Acetyltransf_3"/>
    <property type="match status" value="1"/>
</dbReference>
<dbReference type="GO" id="GO:0005737">
    <property type="term" value="C:cytoplasm"/>
    <property type="evidence" value="ECO:0007669"/>
    <property type="project" value="TreeGrafter"/>
</dbReference>
<keyword evidence="2" id="KW-0012">Acyltransferase</keyword>
<gene>
    <name evidence="5" type="ORF">GLW07_10905</name>
</gene>
<accession>A0A845EZE6</accession>
<sequence>MEVSLHRLQESDSESLFHFEIANRVYFNKMVPDRGEDYYKFETFNAKLVQLINEQSLGLSTFYLIKDEIGTIIGRINLVDFNHSNESVELGYRISEDQSGKGIATLGVKQVLDDVYHQDKIKHISARTTKDNLASQKVLENNGFTYLSTDPDEVLLNGVKVNLIHYRWSK</sequence>
<protein>
    <submittedName>
        <fullName evidence="5">GNAT family N-acetyltransferase</fullName>
    </submittedName>
</protein>
<organism evidence="5 6">
    <name type="scientific">Guptibacillus hwajinpoensis</name>
    <dbReference type="NCBI Taxonomy" id="208199"/>
    <lineage>
        <taxon>Bacteria</taxon>
        <taxon>Bacillati</taxon>
        <taxon>Bacillota</taxon>
        <taxon>Bacilli</taxon>
        <taxon>Bacillales</taxon>
        <taxon>Guptibacillaceae</taxon>
        <taxon>Guptibacillus</taxon>
    </lineage>
</organism>
<dbReference type="PANTHER" id="PTHR43792">
    <property type="entry name" value="GNAT FAMILY, PUTATIVE (AFU_ORTHOLOGUE AFUA_3G00765)-RELATED-RELATED"/>
    <property type="match status" value="1"/>
</dbReference>
<evidence type="ECO:0000256" key="1">
    <source>
        <dbReference type="ARBA" id="ARBA00022679"/>
    </source>
</evidence>
<dbReference type="Gene3D" id="3.40.630.30">
    <property type="match status" value="1"/>
</dbReference>
<dbReference type="RefSeq" id="WP_160919361.1">
    <property type="nucleotide sequence ID" value="NZ_WMEY01000003.1"/>
</dbReference>
<comment type="caution">
    <text evidence="5">The sequence shown here is derived from an EMBL/GenBank/DDBJ whole genome shotgun (WGS) entry which is preliminary data.</text>
</comment>
<name>A0A845EZE6_9BACL</name>
<dbReference type="PROSITE" id="PS51186">
    <property type="entry name" value="GNAT"/>
    <property type="match status" value="1"/>
</dbReference>
<dbReference type="InterPro" id="IPR051531">
    <property type="entry name" value="N-acetyltransferase"/>
</dbReference>
<evidence type="ECO:0000259" key="4">
    <source>
        <dbReference type="PROSITE" id="PS51186"/>
    </source>
</evidence>
<dbReference type="GO" id="GO:0008999">
    <property type="term" value="F:protein-N-terminal-alanine acetyltransferase activity"/>
    <property type="evidence" value="ECO:0007669"/>
    <property type="project" value="TreeGrafter"/>
</dbReference>
<evidence type="ECO:0000256" key="2">
    <source>
        <dbReference type="ARBA" id="ARBA00023315"/>
    </source>
</evidence>
<dbReference type="Proteomes" id="UP000447833">
    <property type="component" value="Unassembled WGS sequence"/>
</dbReference>
<dbReference type="AlphaFoldDB" id="A0A845EZE6"/>
<dbReference type="EMBL" id="WMEY01000003">
    <property type="protein sequence ID" value="MYL63865.1"/>
    <property type="molecule type" value="Genomic_DNA"/>
</dbReference>
<proteinExistence type="inferred from homology"/>
<dbReference type="PANTHER" id="PTHR43792:SF8">
    <property type="entry name" value="[RIBOSOMAL PROTEIN US5]-ALANINE N-ACETYLTRANSFERASE"/>
    <property type="match status" value="1"/>
</dbReference>
<dbReference type="SUPFAM" id="SSF55729">
    <property type="entry name" value="Acyl-CoA N-acyltransferases (Nat)"/>
    <property type="match status" value="1"/>
</dbReference>